<name>A0A8X6YF48_9ARAC</name>
<keyword evidence="2" id="KW-1185">Reference proteome</keyword>
<gene>
    <name evidence="1" type="ORF">TNIN_486381</name>
</gene>
<dbReference type="Proteomes" id="UP000886998">
    <property type="component" value="Unassembled WGS sequence"/>
</dbReference>
<accession>A0A8X6YF48</accession>
<evidence type="ECO:0000313" key="1">
    <source>
        <dbReference type="EMBL" id="GFY71756.1"/>
    </source>
</evidence>
<reference evidence="1" key="1">
    <citation type="submission" date="2020-08" db="EMBL/GenBank/DDBJ databases">
        <title>Multicomponent nature underlies the extraordinary mechanical properties of spider dragline silk.</title>
        <authorList>
            <person name="Kono N."/>
            <person name="Nakamura H."/>
            <person name="Mori M."/>
            <person name="Yoshida Y."/>
            <person name="Ohtoshi R."/>
            <person name="Malay A.D."/>
            <person name="Moran D.A.P."/>
            <person name="Tomita M."/>
            <person name="Numata K."/>
            <person name="Arakawa K."/>
        </authorList>
    </citation>
    <scope>NUCLEOTIDE SEQUENCE</scope>
</reference>
<evidence type="ECO:0000313" key="2">
    <source>
        <dbReference type="Proteomes" id="UP000886998"/>
    </source>
</evidence>
<comment type="caution">
    <text evidence="1">The sequence shown here is derived from an EMBL/GenBank/DDBJ whole genome shotgun (WGS) entry which is preliminary data.</text>
</comment>
<proteinExistence type="predicted"/>
<dbReference type="EMBL" id="BMAV01019067">
    <property type="protein sequence ID" value="GFY71756.1"/>
    <property type="molecule type" value="Genomic_DNA"/>
</dbReference>
<sequence>MFLSSIWEGVFFPPSSSPRKKRVLNDIKKAFLMFFPYTHDKCGVIFGSLSLHSLTFYTCRICSSRKGLTLTEDGAATFLKAWAGRKYLSVIPYSFTEIVCRNKWGGGL</sequence>
<protein>
    <submittedName>
        <fullName evidence="1">Uncharacterized protein</fullName>
    </submittedName>
</protein>
<dbReference type="AlphaFoldDB" id="A0A8X6YF48"/>
<organism evidence="1 2">
    <name type="scientific">Trichonephila inaurata madagascariensis</name>
    <dbReference type="NCBI Taxonomy" id="2747483"/>
    <lineage>
        <taxon>Eukaryota</taxon>
        <taxon>Metazoa</taxon>
        <taxon>Ecdysozoa</taxon>
        <taxon>Arthropoda</taxon>
        <taxon>Chelicerata</taxon>
        <taxon>Arachnida</taxon>
        <taxon>Araneae</taxon>
        <taxon>Araneomorphae</taxon>
        <taxon>Entelegynae</taxon>
        <taxon>Araneoidea</taxon>
        <taxon>Nephilidae</taxon>
        <taxon>Trichonephila</taxon>
        <taxon>Trichonephila inaurata</taxon>
    </lineage>
</organism>